<protein>
    <submittedName>
        <fullName evidence="3">Putative methyltransferase C20orf7-like protein, mitochondrial</fullName>
    </submittedName>
</protein>
<gene>
    <name evidence="3" type="ORF">L798_00435</name>
</gene>
<evidence type="ECO:0000313" key="4">
    <source>
        <dbReference type="Proteomes" id="UP000027135"/>
    </source>
</evidence>
<dbReference type="eggNOG" id="KOG2940">
    <property type="taxonomic scope" value="Eukaryota"/>
</dbReference>
<dbReference type="InterPro" id="IPR029063">
    <property type="entry name" value="SAM-dependent_MTases_sf"/>
</dbReference>
<organism evidence="3 4">
    <name type="scientific">Zootermopsis nevadensis</name>
    <name type="common">Dampwood termite</name>
    <dbReference type="NCBI Taxonomy" id="136037"/>
    <lineage>
        <taxon>Eukaryota</taxon>
        <taxon>Metazoa</taxon>
        <taxon>Ecdysozoa</taxon>
        <taxon>Arthropoda</taxon>
        <taxon>Hexapoda</taxon>
        <taxon>Insecta</taxon>
        <taxon>Pterygota</taxon>
        <taxon>Neoptera</taxon>
        <taxon>Polyneoptera</taxon>
        <taxon>Dictyoptera</taxon>
        <taxon>Blattodea</taxon>
        <taxon>Blattoidea</taxon>
        <taxon>Termitoidae</taxon>
        <taxon>Termopsidae</taxon>
        <taxon>Zootermopsis</taxon>
    </lineage>
</organism>
<sequence>MLSCWAARSTVLCTPRRFLKIHSTEFIWECDRYTKIRLCYNLNRSLNAQNKLNKILRDLYGKSIFRELYQSSVPMQIKPAERTTVNIFDRQAKVLQRERAARASDVAVYDYLKEEVGYRLADRIFDIKRKFRLAVDLGCGRGYVAKHIDSEYVEELVVCDMSPTWLEQVSCPQSVKVKREVVDEECLPFEPASLDLVTSSLSMHWVNDLPGAFRQINSCLKNDGVFMGAVFGGDTLYELRSSLQLAELERHGGIAPHISPFTEIRDIGSLLTRAGFTMLTVDTDEIVVSYPSMFDLMWDLKGMGESNAAYNRKLHLRRDTAVAAAAIYKQLYGKEQDGKCSIPATFQIIYMLGWKPDASQPKPLPRGSGEMSLKDLYRLDEVISKTNKISSDDQRAQLKKKK</sequence>
<keyword evidence="4" id="KW-1185">Reference proteome</keyword>
<dbReference type="GO" id="GO:0032259">
    <property type="term" value="P:methylation"/>
    <property type="evidence" value="ECO:0007669"/>
    <property type="project" value="UniProtKB-KW"/>
</dbReference>
<dbReference type="PANTHER" id="PTHR13090">
    <property type="entry name" value="ARGININE-HYDROXYLASE NDUFAF5, MITOCHONDRIAL"/>
    <property type="match status" value="1"/>
</dbReference>
<evidence type="ECO:0000256" key="2">
    <source>
        <dbReference type="ARBA" id="ARBA00022679"/>
    </source>
</evidence>
<dbReference type="SUPFAM" id="SSF53335">
    <property type="entry name" value="S-adenosyl-L-methionine-dependent methyltransferases"/>
    <property type="match status" value="1"/>
</dbReference>
<keyword evidence="1 3" id="KW-0489">Methyltransferase</keyword>
<dbReference type="FunCoup" id="A0A067RDD2">
    <property type="interactions" value="529"/>
</dbReference>
<dbReference type="AlphaFoldDB" id="A0A067RDD2"/>
<accession>A0A067RDD2</accession>
<reference evidence="3 4" key="1">
    <citation type="journal article" date="2014" name="Nat. Commun.">
        <title>Molecular traces of alternative social organization in a termite genome.</title>
        <authorList>
            <person name="Terrapon N."/>
            <person name="Li C."/>
            <person name="Robertson H.M."/>
            <person name="Ji L."/>
            <person name="Meng X."/>
            <person name="Booth W."/>
            <person name="Chen Z."/>
            <person name="Childers C.P."/>
            <person name="Glastad K.M."/>
            <person name="Gokhale K."/>
            <person name="Gowin J."/>
            <person name="Gronenberg W."/>
            <person name="Hermansen R.A."/>
            <person name="Hu H."/>
            <person name="Hunt B.G."/>
            <person name="Huylmans A.K."/>
            <person name="Khalil S.M."/>
            <person name="Mitchell R.D."/>
            <person name="Munoz-Torres M.C."/>
            <person name="Mustard J.A."/>
            <person name="Pan H."/>
            <person name="Reese J.T."/>
            <person name="Scharf M.E."/>
            <person name="Sun F."/>
            <person name="Vogel H."/>
            <person name="Xiao J."/>
            <person name="Yang W."/>
            <person name="Yang Z."/>
            <person name="Yang Z."/>
            <person name="Zhou J."/>
            <person name="Zhu J."/>
            <person name="Brent C.S."/>
            <person name="Elsik C.G."/>
            <person name="Goodisman M.A."/>
            <person name="Liberles D.A."/>
            <person name="Roe R.M."/>
            <person name="Vargo E.L."/>
            <person name="Vilcinskas A."/>
            <person name="Wang J."/>
            <person name="Bornberg-Bauer E."/>
            <person name="Korb J."/>
            <person name="Zhang G."/>
            <person name="Liebig J."/>
        </authorList>
    </citation>
    <scope>NUCLEOTIDE SEQUENCE [LARGE SCALE GENOMIC DNA]</scope>
    <source>
        <tissue evidence="3">Whole organism</tissue>
    </source>
</reference>
<dbReference type="EMBL" id="KK852530">
    <property type="protein sequence ID" value="KDR21891.1"/>
    <property type="molecule type" value="Genomic_DNA"/>
</dbReference>
<evidence type="ECO:0000313" key="3">
    <source>
        <dbReference type="EMBL" id="KDR21891.1"/>
    </source>
</evidence>
<dbReference type="Proteomes" id="UP000027135">
    <property type="component" value="Unassembled WGS sequence"/>
</dbReference>
<dbReference type="Pfam" id="PF13489">
    <property type="entry name" value="Methyltransf_23"/>
    <property type="match status" value="1"/>
</dbReference>
<dbReference type="PANTHER" id="PTHR13090:SF1">
    <property type="entry name" value="ARGININE-HYDROXYLASE NDUFAF5, MITOCHONDRIAL"/>
    <property type="match status" value="1"/>
</dbReference>
<dbReference type="InParanoid" id="A0A067RDD2"/>
<dbReference type="InterPro" id="IPR050602">
    <property type="entry name" value="Malonyl-ACP_OMT"/>
</dbReference>
<dbReference type="CDD" id="cd02440">
    <property type="entry name" value="AdoMet_MTases"/>
    <property type="match status" value="1"/>
</dbReference>
<dbReference type="GO" id="GO:0005739">
    <property type="term" value="C:mitochondrion"/>
    <property type="evidence" value="ECO:0007669"/>
    <property type="project" value="TreeGrafter"/>
</dbReference>
<dbReference type="STRING" id="136037.A0A067RDD2"/>
<dbReference type="GO" id="GO:0008168">
    <property type="term" value="F:methyltransferase activity"/>
    <property type="evidence" value="ECO:0007669"/>
    <property type="project" value="UniProtKB-KW"/>
</dbReference>
<dbReference type="Gene3D" id="3.40.50.150">
    <property type="entry name" value="Vaccinia Virus protein VP39"/>
    <property type="match status" value="1"/>
</dbReference>
<dbReference type="OrthoDB" id="16816at2759"/>
<proteinExistence type="predicted"/>
<keyword evidence="2 3" id="KW-0808">Transferase</keyword>
<dbReference type="OMA" id="ITRPMDN"/>
<dbReference type="GO" id="GO:0032981">
    <property type="term" value="P:mitochondrial respiratory chain complex I assembly"/>
    <property type="evidence" value="ECO:0007669"/>
    <property type="project" value="TreeGrafter"/>
</dbReference>
<name>A0A067RDD2_ZOONE</name>
<evidence type="ECO:0000256" key="1">
    <source>
        <dbReference type="ARBA" id="ARBA00022603"/>
    </source>
</evidence>